<evidence type="ECO:0000313" key="2">
    <source>
        <dbReference type="Proteomes" id="UP000319908"/>
    </source>
</evidence>
<dbReference type="AlphaFoldDB" id="A0A5C6BWS5"/>
<protein>
    <submittedName>
        <fullName evidence="1">Uncharacterized protein</fullName>
    </submittedName>
</protein>
<dbReference type="EMBL" id="SJPU01000002">
    <property type="protein sequence ID" value="TWU15961.1"/>
    <property type="molecule type" value="Genomic_DNA"/>
</dbReference>
<accession>A0A5C6BWS5</accession>
<name>A0A5C6BWS5_9BACT</name>
<dbReference type="Proteomes" id="UP000319908">
    <property type="component" value="Unassembled WGS sequence"/>
</dbReference>
<keyword evidence="2" id="KW-1185">Reference proteome</keyword>
<reference evidence="1 2" key="1">
    <citation type="journal article" date="2020" name="Antonie Van Leeuwenhoek">
        <title>Rhodopirellula heiligendammensis sp. nov., Rhodopirellula pilleata sp. nov., and Rhodopirellula solitaria sp. nov. isolated from natural or artificial marine surfaces in Northern Germany and California, USA, and emended description of the genus Rhodopirellula.</title>
        <authorList>
            <person name="Kallscheuer N."/>
            <person name="Wiegand S."/>
            <person name="Jogler M."/>
            <person name="Boedeker C."/>
            <person name="Peeters S.H."/>
            <person name="Rast P."/>
            <person name="Heuer A."/>
            <person name="Jetten M.S.M."/>
            <person name="Rohde M."/>
            <person name="Jogler C."/>
        </authorList>
    </citation>
    <scope>NUCLEOTIDE SEQUENCE [LARGE SCALE GENOMIC DNA]</scope>
    <source>
        <strain evidence="1 2">Poly21</strain>
    </source>
</reference>
<proteinExistence type="predicted"/>
<dbReference type="OrthoDB" id="9961997at2"/>
<sequence>MPLHSAFAAVASTLHTLHASPSSVTITRIGDTATPTDATIYRERAARQNASAGDRQTRWTRKIILARDAAPVPVGSVFAISPHVYTVDHVSTSTANGTQTVTGSRIAAATSTRDNYYRR</sequence>
<evidence type="ECO:0000313" key="1">
    <source>
        <dbReference type="EMBL" id="TWU15961.1"/>
    </source>
</evidence>
<organism evidence="1 2">
    <name type="scientific">Allorhodopirellula heiligendammensis</name>
    <dbReference type="NCBI Taxonomy" id="2714739"/>
    <lineage>
        <taxon>Bacteria</taxon>
        <taxon>Pseudomonadati</taxon>
        <taxon>Planctomycetota</taxon>
        <taxon>Planctomycetia</taxon>
        <taxon>Pirellulales</taxon>
        <taxon>Pirellulaceae</taxon>
        <taxon>Allorhodopirellula</taxon>
    </lineage>
</organism>
<dbReference type="RefSeq" id="WP_146407712.1">
    <property type="nucleotide sequence ID" value="NZ_SJPU01000002.1"/>
</dbReference>
<gene>
    <name evidence="1" type="ORF">Poly21_31650</name>
</gene>
<comment type="caution">
    <text evidence="1">The sequence shown here is derived from an EMBL/GenBank/DDBJ whole genome shotgun (WGS) entry which is preliminary data.</text>
</comment>